<dbReference type="Gene3D" id="1.10.1740.10">
    <property type="match status" value="1"/>
</dbReference>
<dbReference type="InterPro" id="IPR014284">
    <property type="entry name" value="RNA_pol_sigma-70_dom"/>
</dbReference>
<keyword evidence="7" id="KW-1185">Reference proteome</keyword>
<gene>
    <name evidence="6" type="ORF">LNTAR_13627</name>
</gene>
<dbReference type="Proteomes" id="UP000004947">
    <property type="component" value="Unassembled WGS sequence"/>
</dbReference>
<evidence type="ECO:0000256" key="4">
    <source>
        <dbReference type="ARBA" id="ARBA00023163"/>
    </source>
</evidence>
<evidence type="ECO:0000256" key="3">
    <source>
        <dbReference type="ARBA" id="ARBA00023125"/>
    </source>
</evidence>
<dbReference type="PANTHER" id="PTHR43133">
    <property type="entry name" value="RNA POLYMERASE ECF-TYPE SIGMA FACTO"/>
    <property type="match status" value="1"/>
</dbReference>
<sequence length="203" mass="24051">MSAGDWNTRLTLLQRAQNPDDEQAWDDFANYYHKFVMVILHQMGVNENDKADLAQEVLISLWKSLPKLEFDSNRARFRTWMSSIIHRRVMDHYRKVHRQSNKIEKFRNEEELSAPISQPEIEKLIQSEWEVYVVQAAMDRVTPIFSGKAMEVFKMSMESIPSDVIAEKLDLQRNSVNKLKNRVKERLLSEIQVLKQEMHLFNE</sequence>
<evidence type="ECO:0000256" key="1">
    <source>
        <dbReference type="ARBA" id="ARBA00023015"/>
    </source>
</evidence>
<organism evidence="6 7">
    <name type="scientific">Lentisphaera araneosa HTCC2155</name>
    <dbReference type="NCBI Taxonomy" id="313628"/>
    <lineage>
        <taxon>Bacteria</taxon>
        <taxon>Pseudomonadati</taxon>
        <taxon>Lentisphaerota</taxon>
        <taxon>Lentisphaeria</taxon>
        <taxon>Lentisphaerales</taxon>
        <taxon>Lentisphaeraceae</taxon>
        <taxon>Lentisphaera</taxon>
    </lineage>
</organism>
<evidence type="ECO:0000313" key="7">
    <source>
        <dbReference type="Proteomes" id="UP000004947"/>
    </source>
</evidence>
<dbReference type="GO" id="GO:0006352">
    <property type="term" value="P:DNA-templated transcription initiation"/>
    <property type="evidence" value="ECO:0007669"/>
    <property type="project" value="InterPro"/>
</dbReference>
<keyword evidence="3" id="KW-0238">DNA-binding</keyword>
<dbReference type="eggNOG" id="COG1595">
    <property type="taxonomic scope" value="Bacteria"/>
</dbReference>
<name>A6DGX7_9BACT</name>
<keyword evidence="4" id="KW-0804">Transcription</keyword>
<dbReference type="STRING" id="313628.LNTAR_13627"/>
<dbReference type="PANTHER" id="PTHR43133:SF8">
    <property type="entry name" value="RNA POLYMERASE SIGMA FACTOR HI_1459-RELATED"/>
    <property type="match status" value="1"/>
</dbReference>
<proteinExistence type="predicted"/>
<keyword evidence="1" id="KW-0805">Transcription regulation</keyword>
<dbReference type="GO" id="GO:0003677">
    <property type="term" value="F:DNA binding"/>
    <property type="evidence" value="ECO:0007669"/>
    <property type="project" value="UniProtKB-KW"/>
</dbReference>
<dbReference type="InterPro" id="IPR013325">
    <property type="entry name" value="RNA_pol_sigma_r2"/>
</dbReference>
<feature type="domain" description="RNA polymerase sigma-70 region 2" evidence="5">
    <location>
        <begin position="30"/>
        <end position="97"/>
    </location>
</feature>
<dbReference type="OrthoDB" id="258490at2"/>
<dbReference type="GO" id="GO:0016987">
    <property type="term" value="F:sigma factor activity"/>
    <property type="evidence" value="ECO:0007669"/>
    <property type="project" value="UniProtKB-KW"/>
</dbReference>
<dbReference type="NCBIfam" id="TIGR02937">
    <property type="entry name" value="sigma70-ECF"/>
    <property type="match status" value="1"/>
</dbReference>
<dbReference type="RefSeq" id="WP_007277162.1">
    <property type="nucleotide sequence ID" value="NZ_ABCK01000003.1"/>
</dbReference>
<dbReference type="Pfam" id="PF04542">
    <property type="entry name" value="Sigma70_r2"/>
    <property type="match status" value="1"/>
</dbReference>
<dbReference type="InterPro" id="IPR007627">
    <property type="entry name" value="RNA_pol_sigma70_r2"/>
</dbReference>
<keyword evidence="2" id="KW-0731">Sigma factor</keyword>
<dbReference type="SUPFAM" id="SSF88946">
    <property type="entry name" value="Sigma2 domain of RNA polymerase sigma factors"/>
    <property type="match status" value="1"/>
</dbReference>
<dbReference type="InterPro" id="IPR039425">
    <property type="entry name" value="RNA_pol_sigma-70-like"/>
</dbReference>
<comment type="caution">
    <text evidence="6">The sequence shown here is derived from an EMBL/GenBank/DDBJ whole genome shotgun (WGS) entry which is preliminary data.</text>
</comment>
<dbReference type="AlphaFoldDB" id="A6DGX7"/>
<accession>A6DGX7</accession>
<protein>
    <submittedName>
        <fullName evidence="6">Probable extracytoplasmic function alternative sigma factor</fullName>
    </submittedName>
</protein>
<evidence type="ECO:0000259" key="5">
    <source>
        <dbReference type="Pfam" id="PF04542"/>
    </source>
</evidence>
<evidence type="ECO:0000313" key="6">
    <source>
        <dbReference type="EMBL" id="EDM28860.1"/>
    </source>
</evidence>
<evidence type="ECO:0000256" key="2">
    <source>
        <dbReference type="ARBA" id="ARBA00023082"/>
    </source>
</evidence>
<dbReference type="EMBL" id="ABCK01000003">
    <property type="protein sequence ID" value="EDM28860.1"/>
    <property type="molecule type" value="Genomic_DNA"/>
</dbReference>
<reference evidence="6 7" key="1">
    <citation type="journal article" date="2010" name="J. Bacteriol.">
        <title>Genome sequence of Lentisphaera araneosa HTCC2155T, the type species of the order Lentisphaerales in the phylum Lentisphaerae.</title>
        <authorList>
            <person name="Thrash J.C."/>
            <person name="Cho J.C."/>
            <person name="Vergin K.L."/>
            <person name="Morris R.M."/>
            <person name="Giovannoni S.J."/>
        </authorList>
    </citation>
    <scope>NUCLEOTIDE SEQUENCE [LARGE SCALE GENOMIC DNA]</scope>
    <source>
        <strain evidence="6 7">HTCC2155</strain>
    </source>
</reference>